<keyword evidence="4" id="KW-0813">Transport</keyword>
<organism evidence="12 13">
    <name type="scientific">Paraherbaspirillum soli</name>
    <dbReference type="NCBI Taxonomy" id="631222"/>
    <lineage>
        <taxon>Bacteria</taxon>
        <taxon>Pseudomonadati</taxon>
        <taxon>Pseudomonadota</taxon>
        <taxon>Betaproteobacteria</taxon>
        <taxon>Burkholderiales</taxon>
        <taxon>Oxalobacteraceae</taxon>
        <taxon>Paraherbaspirillum</taxon>
    </lineage>
</organism>
<keyword evidence="8" id="KW-0653">Protein transport</keyword>
<proteinExistence type="inferred from homology"/>
<evidence type="ECO:0000256" key="6">
    <source>
        <dbReference type="ARBA" id="ARBA00022519"/>
    </source>
</evidence>
<evidence type="ECO:0000313" key="13">
    <source>
        <dbReference type="Proteomes" id="UP001596045"/>
    </source>
</evidence>
<dbReference type="EMBL" id="JBHSMT010000001">
    <property type="protein sequence ID" value="MFC5472359.1"/>
    <property type="molecule type" value="Genomic_DNA"/>
</dbReference>
<evidence type="ECO:0000313" key="12">
    <source>
        <dbReference type="EMBL" id="MFC5472359.1"/>
    </source>
</evidence>
<accession>A0ABW0M3I6</accession>
<dbReference type="RefSeq" id="WP_378993718.1">
    <property type="nucleotide sequence ID" value="NZ_JBHSMT010000001.1"/>
</dbReference>
<evidence type="ECO:0000256" key="5">
    <source>
        <dbReference type="ARBA" id="ARBA00022475"/>
    </source>
</evidence>
<evidence type="ECO:0000256" key="4">
    <source>
        <dbReference type="ARBA" id="ARBA00022448"/>
    </source>
</evidence>
<protein>
    <recommendedName>
        <fullName evidence="3">Type II secretion system protein N</fullName>
    </recommendedName>
    <alternativeName>
        <fullName evidence="10">General secretion pathway protein N</fullName>
    </alternativeName>
</protein>
<comment type="similarity">
    <text evidence="2">Belongs to the GSP N family.</text>
</comment>
<dbReference type="Proteomes" id="UP001596045">
    <property type="component" value="Unassembled WGS sequence"/>
</dbReference>
<name>A0ABW0M3I6_9BURK</name>
<keyword evidence="5" id="KW-1003">Cell membrane</keyword>
<evidence type="ECO:0000256" key="9">
    <source>
        <dbReference type="ARBA" id="ARBA00023136"/>
    </source>
</evidence>
<evidence type="ECO:0000256" key="10">
    <source>
        <dbReference type="ARBA" id="ARBA00030772"/>
    </source>
</evidence>
<evidence type="ECO:0000256" key="7">
    <source>
        <dbReference type="ARBA" id="ARBA00022692"/>
    </source>
</evidence>
<evidence type="ECO:0000256" key="8">
    <source>
        <dbReference type="ARBA" id="ARBA00022927"/>
    </source>
</evidence>
<evidence type="ECO:0000256" key="3">
    <source>
        <dbReference type="ARBA" id="ARBA00021563"/>
    </source>
</evidence>
<evidence type="ECO:0000256" key="1">
    <source>
        <dbReference type="ARBA" id="ARBA00004533"/>
    </source>
</evidence>
<keyword evidence="11" id="KW-1133">Transmembrane helix</keyword>
<gene>
    <name evidence="12" type="ORF">ACFPM8_00160</name>
</gene>
<dbReference type="Pfam" id="PF01203">
    <property type="entry name" value="T2SSN"/>
    <property type="match status" value="1"/>
</dbReference>
<comment type="subcellular location">
    <subcellularLocation>
        <location evidence="1">Cell inner membrane</location>
    </subcellularLocation>
</comment>
<evidence type="ECO:0000256" key="2">
    <source>
        <dbReference type="ARBA" id="ARBA00007208"/>
    </source>
</evidence>
<keyword evidence="6" id="KW-0997">Cell inner membrane</keyword>
<keyword evidence="7 11" id="KW-0812">Transmembrane</keyword>
<dbReference type="InterPro" id="IPR022792">
    <property type="entry name" value="T2SS_protein-GspN"/>
</dbReference>
<keyword evidence="9 11" id="KW-0472">Membrane</keyword>
<evidence type="ECO:0000256" key="11">
    <source>
        <dbReference type="SAM" id="Phobius"/>
    </source>
</evidence>
<comment type="caution">
    <text evidence="12">The sequence shown here is derived from an EMBL/GenBank/DDBJ whole genome shotgun (WGS) entry which is preliminary data.</text>
</comment>
<keyword evidence="13" id="KW-1185">Reference proteome</keyword>
<reference evidence="13" key="1">
    <citation type="journal article" date="2019" name="Int. J. Syst. Evol. Microbiol.">
        <title>The Global Catalogue of Microorganisms (GCM) 10K type strain sequencing project: providing services to taxonomists for standard genome sequencing and annotation.</title>
        <authorList>
            <consortium name="The Broad Institute Genomics Platform"/>
            <consortium name="The Broad Institute Genome Sequencing Center for Infectious Disease"/>
            <person name="Wu L."/>
            <person name="Ma J."/>
        </authorList>
    </citation>
    <scope>NUCLEOTIDE SEQUENCE [LARGE SCALE GENOMIC DNA]</scope>
    <source>
        <strain evidence="13">JCM 17066</strain>
    </source>
</reference>
<feature type="transmembrane region" description="Helical" evidence="11">
    <location>
        <begin position="6"/>
        <end position="32"/>
    </location>
</feature>
<sequence length="261" mass="27619">MRTLAIWAAWSGAAVLSALITVLAFLPAAWLVPLLESKTAGRITLGDAQGSIWQGSAFIGAAPSGKDAVMALLPGRFAWRISPLVLVGRVAATLENPSVLSQPVSISGSWSAWSITPASLRLPAERLAGLGAPLNTLKPSGQMLLTWQQLQLARQADGVDLRGGMTLDMTAMASRLSPVNPLGSYRMRLDWQGRRATLTLETLSGAMLLNGSGNLQNGHLQFSGTAQAAEGQEEKLATLLSLLGQRRQINGKNVIGLEFKS</sequence>